<dbReference type="AlphaFoldDB" id="A0A979FWM6"/>
<gene>
    <name evidence="7" type="primary">LOC108673651</name>
</gene>
<dbReference type="RefSeq" id="XP_047740742.1">
    <property type="nucleotide sequence ID" value="XM_047884786.1"/>
</dbReference>
<dbReference type="InterPro" id="IPR048395">
    <property type="entry name" value="Glyco_hydro_31_C"/>
</dbReference>
<dbReference type="GO" id="GO:0090599">
    <property type="term" value="F:alpha-glucosidase activity"/>
    <property type="evidence" value="ECO:0007669"/>
    <property type="project" value="TreeGrafter"/>
</dbReference>
<feature type="non-terminal residue" evidence="7">
    <location>
        <position position="1"/>
    </location>
</feature>
<sequence>APPMRPMWVEFPGDEQTFDLDMQYMVGNSHLVAPVGDSGATVLSVYFPAGIWYDVVDNSAVQGPGTASVNVPPEKIPVFQREGSIVPRKERVRRSSALMRDDPYTLIVALDKDGNAAGDLYIDDEHTTGYKNNEYLYIQLKFSKNELSSSVVEPQSPTYSTKSWLERVVVLGLATPPTKVTLTLKGGKVVSLEGSYSAARDGVASRLIIRKPDINIAQTYTIALHY</sequence>
<keyword evidence="4" id="KW-0326">Glycosidase</keyword>
<keyword evidence="2" id="KW-0378">Hydrolase</keyword>
<evidence type="ECO:0000256" key="2">
    <source>
        <dbReference type="ARBA" id="ARBA00022801"/>
    </source>
</evidence>
<keyword evidence="1" id="KW-0732">Signal</keyword>
<proteinExistence type="predicted"/>
<dbReference type="SUPFAM" id="SSF51011">
    <property type="entry name" value="Glycosyl hydrolase domain"/>
    <property type="match status" value="1"/>
</dbReference>
<feature type="domain" description="Glycosyl hydrolase family 31 C-terminal" evidence="5">
    <location>
        <begin position="2"/>
        <end position="86"/>
    </location>
</feature>
<reference evidence="7" key="1">
    <citation type="submission" date="2025-08" db="UniProtKB">
        <authorList>
            <consortium name="RefSeq"/>
        </authorList>
    </citation>
    <scope>IDENTIFICATION</scope>
    <source>
        <tissue evidence="7">Whole organism</tissue>
    </source>
</reference>
<dbReference type="OrthoDB" id="3237269at2759"/>
<dbReference type="GeneID" id="108673651"/>
<evidence type="ECO:0000259" key="5">
    <source>
        <dbReference type="Pfam" id="PF21365"/>
    </source>
</evidence>
<dbReference type="Pfam" id="PF21365">
    <property type="entry name" value="Glyco_hydro_31_3rd"/>
    <property type="match status" value="1"/>
</dbReference>
<keyword evidence="3" id="KW-0325">Glycoprotein</keyword>
<dbReference type="PANTHER" id="PTHR22762:SF54">
    <property type="entry name" value="BCDNA.GH04962"/>
    <property type="match status" value="1"/>
</dbReference>
<protein>
    <submittedName>
        <fullName evidence="7">Neutral alpha-glucosidase AB-like</fullName>
    </submittedName>
</protein>
<dbReference type="PANTHER" id="PTHR22762">
    <property type="entry name" value="ALPHA-GLUCOSIDASE"/>
    <property type="match status" value="1"/>
</dbReference>
<evidence type="ECO:0000256" key="3">
    <source>
        <dbReference type="ARBA" id="ARBA00023180"/>
    </source>
</evidence>
<keyword evidence="6" id="KW-1185">Reference proteome</keyword>
<dbReference type="Proteomes" id="UP000694843">
    <property type="component" value="Unplaced"/>
</dbReference>
<evidence type="ECO:0000313" key="6">
    <source>
        <dbReference type="Proteomes" id="UP000694843"/>
    </source>
</evidence>
<dbReference type="GO" id="GO:0006491">
    <property type="term" value="P:N-glycan processing"/>
    <property type="evidence" value="ECO:0007669"/>
    <property type="project" value="TreeGrafter"/>
</dbReference>
<dbReference type="KEGG" id="hazt:108673651"/>
<evidence type="ECO:0000256" key="1">
    <source>
        <dbReference type="ARBA" id="ARBA00022729"/>
    </source>
</evidence>
<accession>A0A979FWM6</accession>
<evidence type="ECO:0000313" key="7">
    <source>
        <dbReference type="RefSeq" id="XP_047740742.1"/>
    </source>
</evidence>
<name>A0A979FWM6_HYAAZ</name>
<dbReference type="InterPro" id="IPR013780">
    <property type="entry name" value="Glyco_hydro_b"/>
</dbReference>
<dbReference type="Gene3D" id="2.60.40.1180">
    <property type="entry name" value="Golgi alpha-mannosidase II"/>
    <property type="match status" value="2"/>
</dbReference>
<evidence type="ECO:0000256" key="4">
    <source>
        <dbReference type="ARBA" id="ARBA00023295"/>
    </source>
</evidence>
<organism evidence="6 7">
    <name type="scientific">Hyalella azteca</name>
    <name type="common">Amphipod</name>
    <dbReference type="NCBI Taxonomy" id="294128"/>
    <lineage>
        <taxon>Eukaryota</taxon>
        <taxon>Metazoa</taxon>
        <taxon>Ecdysozoa</taxon>
        <taxon>Arthropoda</taxon>
        <taxon>Crustacea</taxon>
        <taxon>Multicrustacea</taxon>
        <taxon>Malacostraca</taxon>
        <taxon>Eumalacostraca</taxon>
        <taxon>Peracarida</taxon>
        <taxon>Amphipoda</taxon>
        <taxon>Senticaudata</taxon>
        <taxon>Talitrida</taxon>
        <taxon>Talitroidea</taxon>
        <taxon>Hyalellidae</taxon>
        <taxon>Hyalella</taxon>
    </lineage>
</organism>
<dbReference type="OMA" id="VEYRWES"/>